<dbReference type="Proteomes" id="UP000069940">
    <property type="component" value="Unassembled WGS sequence"/>
</dbReference>
<evidence type="ECO:0000313" key="2">
    <source>
        <dbReference type="EnsemblMetazoa" id="AALFPA23_006974.P9224"/>
    </source>
</evidence>
<dbReference type="InterPro" id="IPR000477">
    <property type="entry name" value="RT_dom"/>
</dbReference>
<reference evidence="2" key="2">
    <citation type="submission" date="2025-05" db="UniProtKB">
        <authorList>
            <consortium name="EnsemblMetazoa"/>
        </authorList>
    </citation>
    <scope>IDENTIFICATION</scope>
    <source>
        <strain evidence="2">Foshan</strain>
    </source>
</reference>
<dbReference type="InterPro" id="IPR058912">
    <property type="entry name" value="HTH_animal"/>
</dbReference>
<organism evidence="2 3">
    <name type="scientific">Aedes albopictus</name>
    <name type="common">Asian tiger mosquito</name>
    <name type="synonym">Stegomyia albopicta</name>
    <dbReference type="NCBI Taxonomy" id="7160"/>
    <lineage>
        <taxon>Eukaryota</taxon>
        <taxon>Metazoa</taxon>
        <taxon>Ecdysozoa</taxon>
        <taxon>Arthropoda</taxon>
        <taxon>Hexapoda</taxon>
        <taxon>Insecta</taxon>
        <taxon>Pterygota</taxon>
        <taxon>Neoptera</taxon>
        <taxon>Endopterygota</taxon>
        <taxon>Diptera</taxon>
        <taxon>Nematocera</taxon>
        <taxon>Culicoidea</taxon>
        <taxon>Culicidae</taxon>
        <taxon>Culicinae</taxon>
        <taxon>Aedini</taxon>
        <taxon>Aedes</taxon>
        <taxon>Stegomyia</taxon>
    </lineage>
</organism>
<evidence type="ECO:0000313" key="3">
    <source>
        <dbReference type="Proteomes" id="UP000069940"/>
    </source>
</evidence>
<evidence type="ECO:0000259" key="1">
    <source>
        <dbReference type="PROSITE" id="PS50878"/>
    </source>
</evidence>
<dbReference type="EnsemblMetazoa" id="AALFPA23_006974.R9224">
    <property type="protein sequence ID" value="AALFPA23_006974.P9224"/>
    <property type="gene ID" value="AALFPA23_006974"/>
</dbReference>
<dbReference type="PANTHER" id="PTHR21301">
    <property type="entry name" value="REVERSE TRANSCRIPTASE"/>
    <property type="match status" value="1"/>
</dbReference>
<feature type="domain" description="Reverse transcriptase" evidence="1">
    <location>
        <begin position="289"/>
        <end position="547"/>
    </location>
</feature>
<protein>
    <recommendedName>
        <fullName evidence="1">Reverse transcriptase domain-containing protein</fullName>
    </recommendedName>
</protein>
<dbReference type="InterPro" id="IPR043502">
    <property type="entry name" value="DNA/RNA_pol_sf"/>
</dbReference>
<name>A0ABM1Y9B1_AEDAL</name>
<dbReference type="PANTHER" id="PTHR21301:SF10">
    <property type="entry name" value="REVERSE TRANSCRIPTASE DOMAIN-CONTAINING PROTEIN"/>
    <property type="match status" value="1"/>
</dbReference>
<dbReference type="RefSeq" id="XP_062699457.1">
    <property type="nucleotide sequence ID" value="XM_062843473.1"/>
</dbReference>
<dbReference type="SUPFAM" id="SSF56672">
    <property type="entry name" value="DNA/RNA polymerases"/>
    <property type="match status" value="1"/>
</dbReference>
<dbReference type="GeneID" id="134284517"/>
<dbReference type="CDD" id="cd00304">
    <property type="entry name" value="RT_like"/>
    <property type="match status" value="1"/>
</dbReference>
<dbReference type="Pfam" id="PF00078">
    <property type="entry name" value="RVT_1"/>
    <property type="match status" value="1"/>
</dbReference>
<dbReference type="Pfam" id="PF26215">
    <property type="entry name" value="HTH_animal"/>
    <property type="match status" value="1"/>
</dbReference>
<keyword evidence="3" id="KW-1185">Reference proteome</keyword>
<dbReference type="PROSITE" id="PS50878">
    <property type="entry name" value="RT_POL"/>
    <property type="match status" value="1"/>
</dbReference>
<reference evidence="3" key="1">
    <citation type="journal article" date="2015" name="Proc. Natl. Acad. Sci. U.S.A.">
        <title>Genome sequence of the Asian Tiger mosquito, Aedes albopictus, reveals insights into its biology, genetics, and evolution.</title>
        <authorList>
            <person name="Chen X.G."/>
            <person name="Jiang X."/>
            <person name="Gu J."/>
            <person name="Xu M."/>
            <person name="Wu Y."/>
            <person name="Deng Y."/>
            <person name="Zhang C."/>
            <person name="Bonizzoni M."/>
            <person name="Dermauw W."/>
            <person name="Vontas J."/>
            <person name="Armbruster P."/>
            <person name="Huang X."/>
            <person name="Yang Y."/>
            <person name="Zhang H."/>
            <person name="He W."/>
            <person name="Peng H."/>
            <person name="Liu Y."/>
            <person name="Wu K."/>
            <person name="Chen J."/>
            <person name="Lirakis M."/>
            <person name="Topalis P."/>
            <person name="Van Leeuwen T."/>
            <person name="Hall A.B."/>
            <person name="Jiang X."/>
            <person name="Thorpe C."/>
            <person name="Mueller R.L."/>
            <person name="Sun C."/>
            <person name="Waterhouse R.M."/>
            <person name="Yan G."/>
            <person name="Tu Z.J."/>
            <person name="Fang X."/>
            <person name="James A.A."/>
        </authorList>
    </citation>
    <scope>NUCLEOTIDE SEQUENCE [LARGE SCALE GENOMIC DNA]</scope>
    <source>
        <strain evidence="3">Foshan</strain>
    </source>
</reference>
<accession>A0ABM1Y9B1</accession>
<sequence>MAKAKNRLKFMLNCRRCKLVPNCLNYKLSLNLVNPVSVAKLNKLVHKQKIKLISVTIQDTKRTLQRLKKTKQYLKRKVEETTSVEDWQYVLQMVEKSARNTYTKTKTVETRKLEALKMEKVRSQHRNREWIENTTMEELPDFVERTLLLGPNFNIQNRRTIPYVRFVADVETAIKRKPEAEEIRGEVSTIMSNYVNYQRQPKTKENEWILKEIIRTRKFLNEHPDLYVTRADKGNKTVVLSATEYREKMAEMVSDTNTYKPLNENPTNRTLKKLNTIIEEWWKDGHIETQTKNRLKVYNCHPPRIYGLPKIHKPNRPLRPVVSTIGTATYRVAQFLAEILGNVVGKTQYHVRNSFDFANEISHVVVPDGCIMYSLDVVSLYTNVPVEKVYQLVEAKWEEIQEYTTIPWDSFKHAMKTVLEASFFQYDGKFYCQTTGVPMGSPLSPVVANLIMEKVEQEAITQLEEKNITLSIYRRYVDDCFIVGKREDVEKVVEQFNVIDEKLQFTVEEEMDEALRFLDLTLSRSGERIRKMWFPKQKDGRYLDYHSESPHTHKVNTMIALIDRALKLTDPDRREESIGMVKKILRNNNYPEDLIKRTLTDRVHLLYNTMENEKKKEESKKYVSIPYIPGLSEKVSKTLKQHEITASFKPCDKVKNTVFTKLKDAIPPMKQTNVVYSIPCGACEEKEYIGQTSQTLDKRIAQHRNSIRTKASATGLTQHAVENGHHFDFSRTRILERIDNYASRLTAEVIHIKVKKDTT</sequence>
<dbReference type="CDD" id="cd10442">
    <property type="entry name" value="GIY-YIG_PLEs"/>
    <property type="match status" value="1"/>
</dbReference>
<proteinExistence type="predicted"/>